<dbReference type="Gene3D" id="4.10.240.10">
    <property type="entry name" value="Zn(2)-C6 fungal-type DNA-binding domain"/>
    <property type="match status" value="1"/>
</dbReference>
<gene>
    <name evidence="3" type="ORF">OBBRIDRAFT_795773</name>
</gene>
<dbReference type="InterPro" id="IPR001138">
    <property type="entry name" value="Zn2Cys6_DnaBD"/>
</dbReference>
<dbReference type="CDD" id="cd00067">
    <property type="entry name" value="GAL4"/>
    <property type="match status" value="1"/>
</dbReference>
<evidence type="ECO:0000256" key="1">
    <source>
        <dbReference type="SAM" id="MobiDB-lite"/>
    </source>
</evidence>
<protein>
    <recommendedName>
        <fullName evidence="2">Zn(2)-C6 fungal-type domain-containing protein</fullName>
    </recommendedName>
</protein>
<reference evidence="3 4" key="1">
    <citation type="submission" date="2016-07" db="EMBL/GenBank/DDBJ databases">
        <title>Draft genome of the white-rot fungus Obba rivulosa 3A-2.</title>
        <authorList>
            <consortium name="DOE Joint Genome Institute"/>
            <person name="Miettinen O."/>
            <person name="Riley R."/>
            <person name="Acob R."/>
            <person name="Barry K."/>
            <person name="Cullen D."/>
            <person name="De Vries R."/>
            <person name="Hainaut M."/>
            <person name="Hatakka A."/>
            <person name="Henrissat B."/>
            <person name="Hilden K."/>
            <person name="Kuo R."/>
            <person name="Labutti K."/>
            <person name="Lipzen A."/>
            <person name="Makela M.R."/>
            <person name="Sandor L."/>
            <person name="Spatafora J.W."/>
            <person name="Grigoriev I.V."/>
            <person name="Hibbett D.S."/>
        </authorList>
    </citation>
    <scope>NUCLEOTIDE SEQUENCE [LARGE SCALE GENOMIC DNA]</scope>
    <source>
        <strain evidence="3 4">3A-2</strain>
    </source>
</reference>
<feature type="region of interest" description="Disordered" evidence="1">
    <location>
        <begin position="108"/>
        <end position="134"/>
    </location>
</feature>
<evidence type="ECO:0000313" key="3">
    <source>
        <dbReference type="EMBL" id="OCH87863.1"/>
    </source>
</evidence>
<sequence>MNRTPQCTYTTTWEELYARDLGGGGVARPSPPLPPEETPQAILEDIFFQYLVGTEQITKVNVPANGPVTTNQLPPNQTNPGYREAYPPQLHQHISRGIWAHDGRRPVPLSQALSAGSPSSRPAPPPNAQTMQGYSAATAPAVHMSSYDVLYAALHHTALAPTPNAQVPPSFEQIEHPRELSRDEMTHPPSAVVLQVPAYDADVDPHLLRSQAKGKKRHTTDALADGPPPEQPAKKRRVISGASAGPSNTPQDVGHAGTEGALQRQELLKPGTDVVHDEADRKHERTIGACDPCRTGKRRCERIGDVCKYCVHMRRKAACTFREIRKRGRPPKKAKEEAERRRQAEMAMNRMLFSAQNPEASIDQTDPRLFLFM</sequence>
<dbReference type="InterPro" id="IPR036864">
    <property type="entry name" value="Zn2-C6_fun-type_DNA-bd_sf"/>
</dbReference>
<dbReference type="GO" id="GO:0008270">
    <property type="term" value="F:zinc ion binding"/>
    <property type="evidence" value="ECO:0007669"/>
    <property type="project" value="InterPro"/>
</dbReference>
<name>A0A8E2APA8_9APHY</name>
<organism evidence="3 4">
    <name type="scientific">Obba rivulosa</name>
    <dbReference type="NCBI Taxonomy" id="1052685"/>
    <lineage>
        <taxon>Eukaryota</taxon>
        <taxon>Fungi</taxon>
        <taxon>Dikarya</taxon>
        <taxon>Basidiomycota</taxon>
        <taxon>Agaricomycotina</taxon>
        <taxon>Agaricomycetes</taxon>
        <taxon>Polyporales</taxon>
        <taxon>Gelatoporiaceae</taxon>
        <taxon>Obba</taxon>
    </lineage>
</organism>
<dbReference type="Proteomes" id="UP000250043">
    <property type="component" value="Unassembled WGS sequence"/>
</dbReference>
<dbReference type="AlphaFoldDB" id="A0A8E2APA8"/>
<dbReference type="GO" id="GO:0000981">
    <property type="term" value="F:DNA-binding transcription factor activity, RNA polymerase II-specific"/>
    <property type="evidence" value="ECO:0007669"/>
    <property type="project" value="InterPro"/>
</dbReference>
<feature type="region of interest" description="Disordered" evidence="1">
    <location>
        <begin position="209"/>
        <end position="257"/>
    </location>
</feature>
<dbReference type="EMBL" id="KV722470">
    <property type="protein sequence ID" value="OCH87863.1"/>
    <property type="molecule type" value="Genomic_DNA"/>
</dbReference>
<proteinExistence type="predicted"/>
<evidence type="ECO:0000259" key="2">
    <source>
        <dbReference type="PROSITE" id="PS00463"/>
    </source>
</evidence>
<evidence type="ECO:0000313" key="4">
    <source>
        <dbReference type="Proteomes" id="UP000250043"/>
    </source>
</evidence>
<dbReference type="SUPFAM" id="SSF57701">
    <property type="entry name" value="Zn2/Cys6 DNA-binding domain"/>
    <property type="match status" value="1"/>
</dbReference>
<feature type="domain" description="Zn(2)-C6 fungal-type" evidence="2">
    <location>
        <begin position="289"/>
        <end position="319"/>
    </location>
</feature>
<accession>A0A8E2APA8</accession>
<dbReference type="PROSITE" id="PS00463">
    <property type="entry name" value="ZN2_CY6_FUNGAL_1"/>
    <property type="match status" value="1"/>
</dbReference>
<keyword evidence="4" id="KW-1185">Reference proteome</keyword>